<dbReference type="Proteomes" id="UP001473302">
    <property type="component" value="Unassembled WGS sequence"/>
</dbReference>
<gene>
    <name evidence="1" type="ORF">MFLAVUS_009674</name>
</gene>
<sequence length="92" mass="10376">MIVNTNFSVLKNNNVKSFWVGTLDAERRDANLNLYNQITFVNQTQERYINPPPPVNRNSSEPTASPVTAVEINSFEEIDSLYIEGLEESVAT</sequence>
<evidence type="ECO:0000313" key="1">
    <source>
        <dbReference type="EMBL" id="GAA5816148.1"/>
    </source>
</evidence>
<organism evidence="1 2">
    <name type="scientific">Mucor flavus</name>
    <dbReference type="NCBI Taxonomy" id="439312"/>
    <lineage>
        <taxon>Eukaryota</taxon>
        <taxon>Fungi</taxon>
        <taxon>Fungi incertae sedis</taxon>
        <taxon>Mucoromycota</taxon>
        <taxon>Mucoromycotina</taxon>
        <taxon>Mucoromycetes</taxon>
        <taxon>Mucorales</taxon>
        <taxon>Mucorineae</taxon>
        <taxon>Mucoraceae</taxon>
        <taxon>Mucor</taxon>
    </lineage>
</organism>
<comment type="caution">
    <text evidence="1">The sequence shown here is derived from an EMBL/GenBank/DDBJ whole genome shotgun (WGS) entry which is preliminary data.</text>
</comment>
<proteinExistence type="predicted"/>
<name>A0ABP9ZAJ8_9FUNG</name>
<keyword evidence="2" id="KW-1185">Reference proteome</keyword>
<accession>A0ABP9ZAJ8</accession>
<dbReference type="EMBL" id="BAABUK010000030">
    <property type="protein sequence ID" value="GAA5816148.1"/>
    <property type="molecule type" value="Genomic_DNA"/>
</dbReference>
<reference evidence="1 2" key="1">
    <citation type="submission" date="2024-04" db="EMBL/GenBank/DDBJ databases">
        <title>genome sequences of Mucor flavus KT1a and Helicostylum pulchrum KT1b strains isolated from the surface of a dry-aged beef.</title>
        <authorList>
            <person name="Toyotome T."/>
            <person name="Hosono M."/>
            <person name="Torimaru M."/>
            <person name="Fukuda K."/>
            <person name="Mikami N."/>
        </authorList>
    </citation>
    <scope>NUCLEOTIDE SEQUENCE [LARGE SCALE GENOMIC DNA]</scope>
    <source>
        <strain evidence="1 2">KT1a</strain>
    </source>
</reference>
<evidence type="ECO:0000313" key="2">
    <source>
        <dbReference type="Proteomes" id="UP001473302"/>
    </source>
</evidence>
<protein>
    <submittedName>
        <fullName evidence="1">Uncharacterized protein</fullName>
    </submittedName>
</protein>